<proteinExistence type="predicted"/>
<dbReference type="SUPFAM" id="SSF52490">
    <property type="entry name" value="Tubulin nucleotide-binding domain-like"/>
    <property type="match status" value="1"/>
</dbReference>
<gene>
    <name evidence="1" type="ORF">TRITD_5Bv1G205940</name>
</gene>
<accession>A0A9R0XIQ6</accession>
<reference evidence="1 2" key="1">
    <citation type="submission" date="2017-09" db="EMBL/GenBank/DDBJ databases">
        <authorList>
            <consortium name="International Durum Wheat Genome Sequencing Consortium (IDWGSC)"/>
            <person name="Milanesi L."/>
        </authorList>
    </citation>
    <scope>NUCLEOTIDE SEQUENCE [LARGE SCALE GENOMIC DNA]</scope>
    <source>
        <strain evidence="2">cv. Svevo</strain>
    </source>
</reference>
<dbReference type="Proteomes" id="UP000324705">
    <property type="component" value="Chromosome 5B"/>
</dbReference>
<dbReference type="EMBL" id="LT934120">
    <property type="protein sequence ID" value="VAI37245.1"/>
    <property type="molecule type" value="Genomic_DNA"/>
</dbReference>
<dbReference type="Gene3D" id="3.40.50.1440">
    <property type="entry name" value="Tubulin/FtsZ, GTPase domain"/>
    <property type="match status" value="1"/>
</dbReference>
<dbReference type="AlphaFoldDB" id="A0A9R0XIQ6"/>
<dbReference type="InterPro" id="IPR036525">
    <property type="entry name" value="Tubulin/FtsZ_GTPase_sf"/>
</dbReference>
<evidence type="ECO:0008006" key="3">
    <source>
        <dbReference type="Google" id="ProtNLM"/>
    </source>
</evidence>
<keyword evidence="2" id="KW-1185">Reference proteome</keyword>
<dbReference type="Gramene" id="TRITD5Bv1G205940.1">
    <property type="protein sequence ID" value="TRITD5Bv1G205940.1"/>
    <property type="gene ID" value="TRITD5Bv1G205940"/>
</dbReference>
<protein>
    <recommendedName>
        <fullName evidence="3">Tubulin/FtsZ GTPase domain-containing protein</fullName>
    </recommendedName>
</protein>
<evidence type="ECO:0000313" key="1">
    <source>
        <dbReference type="EMBL" id="VAI37245.1"/>
    </source>
</evidence>
<sequence>MRECISIHIGQAGIQVGNACWELYCLEHGIQVRPRISSLSPLPMSNPRAVCSYALIGWRRFPVVDLGRDSGFVVKCFAVQLSDLL</sequence>
<organism evidence="1 2">
    <name type="scientific">Triticum turgidum subsp. durum</name>
    <name type="common">Durum wheat</name>
    <name type="synonym">Triticum durum</name>
    <dbReference type="NCBI Taxonomy" id="4567"/>
    <lineage>
        <taxon>Eukaryota</taxon>
        <taxon>Viridiplantae</taxon>
        <taxon>Streptophyta</taxon>
        <taxon>Embryophyta</taxon>
        <taxon>Tracheophyta</taxon>
        <taxon>Spermatophyta</taxon>
        <taxon>Magnoliopsida</taxon>
        <taxon>Liliopsida</taxon>
        <taxon>Poales</taxon>
        <taxon>Poaceae</taxon>
        <taxon>BOP clade</taxon>
        <taxon>Pooideae</taxon>
        <taxon>Triticodae</taxon>
        <taxon>Triticeae</taxon>
        <taxon>Triticinae</taxon>
        <taxon>Triticum</taxon>
    </lineage>
</organism>
<name>A0A9R0XIQ6_TRITD</name>
<evidence type="ECO:0000313" key="2">
    <source>
        <dbReference type="Proteomes" id="UP000324705"/>
    </source>
</evidence>